<accession>A0A7J6UQQ3</accession>
<dbReference type="SUPFAM" id="SSF52518">
    <property type="entry name" value="Thiamin diphosphate-binding fold (THDP-binding)"/>
    <property type="match status" value="1"/>
</dbReference>
<proteinExistence type="predicted"/>
<protein>
    <recommendedName>
        <fullName evidence="3">Thiamine pyrophosphate enzyme TPP-binding domain-containing protein</fullName>
    </recommendedName>
</protein>
<keyword evidence="2" id="KW-0456">Lyase</keyword>
<dbReference type="Gene3D" id="3.40.50.970">
    <property type="match status" value="1"/>
</dbReference>
<sequence length="246" mass="26147">LATHMPSDSPVVCMDGDGALLMHMGSMATNKAKNLIHVLVNNGMHESVGGQPTAAAGLNLCGIARDAGYPTAIRVRTEEELSAAVSNTVAHPRAGPVFIEVLVKPGVRSDLGRPTTTPQENKCGNVSIVVQLVDVSAVHRQKVKCRMELLVAQSAPDLKLEAGPSVGYFDSQGSYRALDTTVGNSALYLDGPPPDAATLTFIITEMTGVLPELIQVDVIKRLYDAHLPSFKMPHDEEQLTSRDGAI</sequence>
<dbReference type="PANTHER" id="PTHR42818">
    <property type="entry name" value="SULFOPYRUVATE DECARBOXYLASE SUBUNIT ALPHA"/>
    <property type="match status" value="1"/>
</dbReference>
<dbReference type="GO" id="GO:0030976">
    <property type="term" value="F:thiamine pyrophosphate binding"/>
    <property type="evidence" value="ECO:0007669"/>
    <property type="project" value="InterPro"/>
</dbReference>
<dbReference type="InterPro" id="IPR051818">
    <property type="entry name" value="TPP_dependent_decarboxylase"/>
</dbReference>
<keyword evidence="5" id="KW-1185">Reference proteome</keyword>
<reference evidence="4 5" key="1">
    <citation type="submission" date="2020-04" db="EMBL/GenBank/DDBJ databases">
        <title>Perkinsus olseni comparative genomics.</title>
        <authorList>
            <person name="Bogema D.R."/>
        </authorList>
    </citation>
    <scope>NUCLEOTIDE SEQUENCE [LARGE SCALE GENOMIC DNA]</scope>
    <source>
        <strain evidence="4 5">ATCC PRA-207</strain>
    </source>
</reference>
<organism evidence="4 5">
    <name type="scientific">Perkinsus olseni</name>
    <name type="common">Perkinsus atlanticus</name>
    <dbReference type="NCBI Taxonomy" id="32597"/>
    <lineage>
        <taxon>Eukaryota</taxon>
        <taxon>Sar</taxon>
        <taxon>Alveolata</taxon>
        <taxon>Perkinsozoa</taxon>
        <taxon>Perkinsea</taxon>
        <taxon>Perkinsida</taxon>
        <taxon>Perkinsidae</taxon>
        <taxon>Perkinsus</taxon>
    </lineage>
</organism>
<dbReference type="InterPro" id="IPR029061">
    <property type="entry name" value="THDP-binding"/>
</dbReference>
<dbReference type="Pfam" id="PF02775">
    <property type="entry name" value="TPP_enzyme_C"/>
    <property type="match status" value="1"/>
</dbReference>
<evidence type="ECO:0000313" key="4">
    <source>
        <dbReference type="EMBL" id="KAF4759316.1"/>
    </source>
</evidence>
<dbReference type="Proteomes" id="UP000553632">
    <property type="component" value="Unassembled WGS sequence"/>
</dbReference>
<evidence type="ECO:0000313" key="5">
    <source>
        <dbReference type="Proteomes" id="UP000553632"/>
    </source>
</evidence>
<gene>
    <name evidence="4" type="ORF">FOZ63_011522</name>
</gene>
<evidence type="ECO:0000259" key="3">
    <source>
        <dbReference type="Pfam" id="PF02775"/>
    </source>
</evidence>
<name>A0A7J6UQQ3_PEROL</name>
<evidence type="ECO:0000256" key="2">
    <source>
        <dbReference type="ARBA" id="ARBA00023239"/>
    </source>
</evidence>
<feature type="domain" description="Thiamine pyrophosphate enzyme TPP-binding" evidence="3">
    <location>
        <begin position="6"/>
        <end position="101"/>
    </location>
</feature>
<dbReference type="GO" id="GO:0016831">
    <property type="term" value="F:carboxy-lyase activity"/>
    <property type="evidence" value="ECO:0007669"/>
    <property type="project" value="UniProtKB-KW"/>
</dbReference>
<evidence type="ECO:0000256" key="1">
    <source>
        <dbReference type="ARBA" id="ARBA00022793"/>
    </source>
</evidence>
<dbReference type="EMBL" id="JABANO010000331">
    <property type="protein sequence ID" value="KAF4759316.1"/>
    <property type="molecule type" value="Genomic_DNA"/>
</dbReference>
<keyword evidence="1" id="KW-0210">Decarboxylase</keyword>
<dbReference type="InterPro" id="IPR011766">
    <property type="entry name" value="TPP_enzyme_TPP-bd"/>
</dbReference>
<feature type="non-terminal residue" evidence="4">
    <location>
        <position position="1"/>
    </location>
</feature>
<dbReference type="AlphaFoldDB" id="A0A7J6UQQ3"/>
<comment type="caution">
    <text evidence="4">The sequence shown here is derived from an EMBL/GenBank/DDBJ whole genome shotgun (WGS) entry which is preliminary data.</text>
</comment>
<dbReference type="PANTHER" id="PTHR42818:SF1">
    <property type="entry name" value="SULFOPYRUVATE DECARBOXYLASE"/>
    <property type="match status" value="1"/>
</dbReference>